<organism evidence="4 5">
    <name type="scientific">Heyndrickxia oleronia</name>
    <dbReference type="NCBI Taxonomy" id="38875"/>
    <lineage>
        <taxon>Bacteria</taxon>
        <taxon>Bacillati</taxon>
        <taxon>Bacillota</taxon>
        <taxon>Bacilli</taxon>
        <taxon>Bacillales</taxon>
        <taxon>Bacillaceae</taxon>
        <taxon>Heyndrickxia</taxon>
    </lineage>
</organism>
<dbReference type="GO" id="GO:0003677">
    <property type="term" value="F:DNA binding"/>
    <property type="evidence" value="ECO:0007669"/>
    <property type="project" value="UniProtKB-KW"/>
</dbReference>
<dbReference type="EMBL" id="JAROYP010000032">
    <property type="protein sequence ID" value="MDH5164464.1"/>
    <property type="molecule type" value="Genomic_DNA"/>
</dbReference>
<reference evidence="4" key="1">
    <citation type="submission" date="2023-03" db="EMBL/GenBank/DDBJ databases">
        <title>Bacterial isolates from washroom surfaces on a university campus.</title>
        <authorList>
            <person name="Holman D.B."/>
            <person name="Gzyl K.E."/>
            <person name="Taheri A.E."/>
        </authorList>
    </citation>
    <scope>NUCLEOTIDE SEQUENCE</scope>
    <source>
        <strain evidence="4">RD03</strain>
    </source>
</reference>
<dbReference type="InterPro" id="IPR019734">
    <property type="entry name" value="TPR_rpt"/>
</dbReference>
<dbReference type="Gene3D" id="1.10.260.40">
    <property type="entry name" value="lambda repressor-like DNA-binding domains"/>
    <property type="match status" value="1"/>
</dbReference>
<name>A0AAW6T760_9BACI</name>
<evidence type="ECO:0000256" key="2">
    <source>
        <dbReference type="PROSITE-ProRule" id="PRU00339"/>
    </source>
</evidence>
<keyword evidence="1" id="KW-0238">DNA-binding</keyword>
<dbReference type="Pfam" id="PF13424">
    <property type="entry name" value="TPR_12"/>
    <property type="match status" value="1"/>
</dbReference>
<dbReference type="SMART" id="SM00028">
    <property type="entry name" value="TPR"/>
    <property type="match status" value="7"/>
</dbReference>
<evidence type="ECO:0000256" key="1">
    <source>
        <dbReference type="ARBA" id="ARBA00023125"/>
    </source>
</evidence>
<dbReference type="PROSITE" id="PS50943">
    <property type="entry name" value="HTH_CROC1"/>
    <property type="match status" value="1"/>
</dbReference>
<proteinExistence type="predicted"/>
<dbReference type="SUPFAM" id="SSF47413">
    <property type="entry name" value="lambda repressor-like DNA-binding domains"/>
    <property type="match status" value="1"/>
</dbReference>
<accession>A0AAW6T760</accession>
<dbReference type="Gene3D" id="1.25.40.10">
    <property type="entry name" value="Tetratricopeptide repeat domain"/>
    <property type="match status" value="2"/>
</dbReference>
<dbReference type="AlphaFoldDB" id="A0AAW6T760"/>
<comment type="caution">
    <text evidence="4">The sequence shown here is derived from an EMBL/GenBank/DDBJ whole genome shotgun (WGS) entry which is preliminary data.</text>
</comment>
<dbReference type="PROSITE" id="PS50005">
    <property type="entry name" value="TPR"/>
    <property type="match status" value="1"/>
</dbReference>
<dbReference type="RefSeq" id="WP_280619179.1">
    <property type="nucleotide sequence ID" value="NZ_JAROYP010000032.1"/>
</dbReference>
<dbReference type="GO" id="GO:0003700">
    <property type="term" value="F:DNA-binding transcription factor activity"/>
    <property type="evidence" value="ECO:0007669"/>
    <property type="project" value="TreeGrafter"/>
</dbReference>
<sequence>MIGQRIRDHRKQKGLTQSELAQNIVSRSYLNQIEKGNVFPSFDIVKKIADKLGCSIDALWQKDANIDNLIIADSKKQLSKLELSSEEDTLLRIEDINSINLSLLNQTELGIFHWIKGKYYFLTEEMSKAIEHFDKSILLLKDSRNKVSLVRTLHDLGYLYYIIEDFTAAFQKLNEAFKEIQEYNIAGTIRYLVLLNLGIVHGRLGENYSAIRLLMDVLEVSKRTGIKYQYGRLLTALAICHRSCKQYDLAEKFYNNAKNYYQLENDESKIAEINHNLGSLFFYKKEFSKSIQHFKKAISYFETTVPISIHIFKSLVYLAEIYHEIKEPDKGILLCEYAYSLDPPTSEKIKVLKISGKLYSDKGEITSAENSFIQAIQLAKSDSSIQSILTTDLYTELGILYYKQVIQN</sequence>
<dbReference type="CDD" id="cd00093">
    <property type="entry name" value="HTH_XRE"/>
    <property type="match status" value="1"/>
</dbReference>
<gene>
    <name evidence="4" type="ORF">P5X88_26380</name>
</gene>
<evidence type="ECO:0000313" key="4">
    <source>
        <dbReference type="EMBL" id="MDH5164464.1"/>
    </source>
</evidence>
<dbReference type="Pfam" id="PF01381">
    <property type="entry name" value="HTH_3"/>
    <property type="match status" value="1"/>
</dbReference>
<dbReference type="SUPFAM" id="SSF48452">
    <property type="entry name" value="TPR-like"/>
    <property type="match status" value="2"/>
</dbReference>
<dbReference type="InterPro" id="IPR050807">
    <property type="entry name" value="TransReg_Diox_bact_type"/>
</dbReference>
<dbReference type="PANTHER" id="PTHR46797">
    <property type="entry name" value="HTH-TYPE TRANSCRIPTIONAL REGULATOR"/>
    <property type="match status" value="1"/>
</dbReference>
<dbReference type="InterPro" id="IPR001387">
    <property type="entry name" value="Cro/C1-type_HTH"/>
</dbReference>
<feature type="domain" description="HTH cro/C1-type" evidence="3">
    <location>
        <begin position="6"/>
        <end position="59"/>
    </location>
</feature>
<dbReference type="Proteomes" id="UP001159179">
    <property type="component" value="Unassembled WGS sequence"/>
</dbReference>
<protein>
    <submittedName>
        <fullName evidence="4">Tetratricopeptide repeat protein</fullName>
    </submittedName>
</protein>
<evidence type="ECO:0000313" key="5">
    <source>
        <dbReference type="Proteomes" id="UP001159179"/>
    </source>
</evidence>
<dbReference type="GO" id="GO:0005829">
    <property type="term" value="C:cytosol"/>
    <property type="evidence" value="ECO:0007669"/>
    <property type="project" value="TreeGrafter"/>
</dbReference>
<keyword evidence="2" id="KW-0802">TPR repeat</keyword>
<evidence type="ECO:0000259" key="3">
    <source>
        <dbReference type="PROSITE" id="PS50943"/>
    </source>
</evidence>
<dbReference type="InterPro" id="IPR011990">
    <property type="entry name" value="TPR-like_helical_dom_sf"/>
</dbReference>
<feature type="repeat" description="TPR" evidence="2">
    <location>
        <begin position="271"/>
        <end position="304"/>
    </location>
</feature>
<dbReference type="SMART" id="SM00530">
    <property type="entry name" value="HTH_XRE"/>
    <property type="match status" value="1"/>
</dbReference>
<dbReference type="InterPro" id="IPR010982">
    <property type="entry name" value="Lambda_DNA-bd_dom_sf"/>
</dbReference>
<dbReference type="PANTHER" id="PTHR46797:SF1">
    <property type="entry name" value="METHYLPHOSPHONATE SYNTHASE"/>
    <property type="match status" value="1"/>
</dbReference>